<keyword evidence="6 8" id="KW-0534">Nitrate assimilation</keyword>
<evidence type="ECO:0000256" key="2">
    <source>
        <dbReference type="ARBA" id="ARBA00008432"/>
    </source>
</evidence>
<proteinExistence type="inferred from homology"/>
<dbReference type="PANTHER" id="PTHR23515">
    <property type="entry name" value="HIGH-AFFINITY NITRATE TRANSPORTER 2.3"/>
    <property type="match status" value="1"/>
</dbReference>
<feature type="transmembrane region" description="Helical" evidence="8">
    <location>
        <begin position="431"/>
        <end position="451"/>
    </location>
</feature>
<sequence>MSDKGAEPQQEQEVDLGEPVEWKKYSEYHVVVDPDQDDKASEIKLCSFARPHMRAFHCSWWGFFIAFFIWFAVAPLLSEIRDDIGITKKDVWTSNIVGVGGTIFMRFILGPMCDKYGARILFSVVLCVASIPTACIGFVNSATGLAIIRLFIGIAGGTFVMCQYWSSRMFTKEVVGTANALCGGWGNLGGGVTQLVMGSALFPLFKVFYDDDSEKAWRTVTVVPAIVAFITGITIYYISDDAPKGNYSELKKHGNMPEVSAAASFRTGAFNFNTWVLFLQYACCFGVELTMNNAAALYFKDEFGQSTESAAAIASIFGWMNLFARGLGGYFSDGANARYGMRGRIWVQCILLLCEGALVLVFANSNDLSGAIVIMIFFSLFVQAAEGSTYGIVPYVDPPSTGSIAGIVGAGGNSGAVGFGLGFRQLGYEDAFIIMGCTILGSAASCVLINIKGYSAMLWGKEVVATKPAATLAVPEPDAKVAEEVNA</sequence>
<feature type="transmembrane region" description="Helical" evidence="8">
    <location>
        <begin position="60"/>
        <end position="78"/>
    </location>
</feature>
<evidence type="ECO:0000256" key="8">
    <source>
        <dbReference type="RuleBase" id="RU366033"/>
    </source>
</evidence>
<feature type="transmembrane region" description="Helical" evidence="8">
    <location>
        <begin position="120"/>
        <end position="139"/>
    </location>
</feature>
<evidence type="ECO:0000256" key="7">
    <source>
        <dbReference type="ARBA" id="ARBA00023136"/>
    </source>
</evidence>
<dbReference type="Pfam" id="PF07690">
    <property type="entry name" value="MFS_1"/>
    <property type="match status" value="1"/>
</dbReference>
<dbReference type="GO" id="GO:0015113">
    <property type="term" value="F:nitrite transmembrane transporter activity"/>
    <property type="evidence" value="ECO:0007669"/>
    <property type="project" value="InterPro"/>
</dbReference>
<feature type="transmembrane region" description="Helical" evidence="8">
    <location>
        <begin position="278"/>
        <end position="299"/>
    </location>
</feature>
<keyword evidence="3 8" id="KW-0813">Transport</keyword>
<organism evidence="9">
    <name type="scientific">Amphora coffeiformis</name>
    <dbReference type="NCBI Taxonomy" id="265554"/>
    <lineage>
        <taxon>Eukaryota</taxon>
        <taxon>Sar</taxon>
        <taxon>Stramenopiles</taxon>
        <taxon>Ochrophyta</taxon>
        <taxon>Bacillariophyta</taxon>
        <taxon>Bacillariophyceae</taxon>
        <taxon>Bacillariophycidae</taxon>
        <taxon>Thalassiophysales</taxon>
        <taxon>Catenulaceae</taxon>
        <taxon>Amphora</taxon>
    </lineage>
</organism>
<evidence type="ECO:0000256" key="3">
    <source>
        <dbReference type="ARBA" id="ARBA00022448"/>
    </source>
</evidence>
<accession>A0A7S3LCV2</accession>
<feature type="transmembrane region" description="Helical" evidence="8">
    <location>
        <begin position="146"/>
        <end position="166"/>
    </location>
</feature>
<evidence type="ECO:0000256" key="1">
    <source>
        <dbReference type="ARBA" id="ARBA00004141"/>
    </source>
</evidence>
<gene>
    <name evidence="9" type="ORF">ACOF00016_LOCUS16177</name>
</gene>
<dbReference type="CDD" id="cd17341">
    <property type="entry name" value="MFS_NRT2_like"/>
    <property type="match status" value="1"/>
</dbReference>
<feature type="transmembrane region" description="Helical" evidence="8">
    <location>
        <begin position="90"/>
        <end position="108"/>
    </location>
</feature>
<dbReference type="InterPro" id="IPR044772">
    <property type="entry name" value="NO3_transporter"/>
</dbReference>
<keyword evidence="4 8" id="KW-0812">Transmembrane</keyword>
<dbReference type="SUPFAM" id="SSF103473">
    <property type="entry name" value="MFS general substrate transporter"/>
    <property type="match status" value="1"/>
</dbReference>
<dbReference type="NCBIfam" id="TIGR00886">
    <property type="entry name" value="2A0108"/>
    <property type="match status" value="1"/>
</dbReference>
<keyword evidence="8" id="KW-1003">Cell membrane</keyword>
<feature type="transmembrane region" description="Helical" evidence="8">
    <location>
        <begin position="370"/>
        <end position="393"/>
    </location>
</feature>
<protein>
    <recommendedName>
        <fullName evidence="8">Nitrate/nitrite transporter</fullName>
    </recommendedName>
</protein>
<comment type="similarity">
    <text evidence="2 8">Belongs to the major facilitator superfamily. Nitrate/nitrite porter (TC 2.A.1.8) family.</text>
</comment>
<evidence type="ECO:0000313" key="9">
    <source>
        <dbReference type="EMBL" id="CAE0419336.1"/>
    </source>
</evidence>
<dbReference type="InterPro" id="IPR011701">
    <property type="entry name" value="MFS"/>
</dbReference>
<dbReference type="GO" id="GO:0015112">
    <property type="term" value="F:nitrate transmembrane transporter activity"/>
    <property type="evidence" value="ECO:0007669"/>
    <property type="project" value="UniProtKB-UniRule"/>
</dbReference>
<feature type="transmembrane region" description="Helical" evidence="8">
    <location>
        <begin position="343"/>
        <end position="363"/>
    </location>
</feature>
<name>A0A7S3LCV2_9STRA</name>
<feature type="transmembrane region" description="Helical" evidence="8">
    <location>
        <begin position="311"/>
        <end position="331"/>
    </location>
</feature>
<dbReference type="GO" id="GO:0005886">
    <property type="term" value="C:plasma membrane"/>
    <property type="evidence" value="ECO:0007669"/>
    <property type="project" value="UniProtKB-SubCell"/>
</dbReference>
<comment type="subcellular location">
    <subcellularLocation>
        <location evidence="8">Cell membrane</location>
        <topology evidence="8">Multi-pass membrane protein</topology>
    </subcellularLocation>
    <subcellularLocation>
        <location evidence="1">Membrane</location>
        <topology evidence="1">Multi-pass membrane protein</topology>
    </subcellularLocation>
</comment>
<feature type="transmembrane region" description="Helical" evidence="8">
    <location>
        <begin position="217"/>
        <end position="238"/>
    </location>
</feature>
<dbReference type="Gene3D" id="1.20.1250.20">
    <property type="entry name" value="MFS general substrate transporter like domains"/>
    <property type="match status" value="2"/>
</dbReference>
<dbReference type="InterPro" id="IPR004737">
    <property type="entry name" value="NO3_transporter_NarK/NarU-like"/>
</dbReference>
<keyword evidence="5 8" id="KW-1133">Transmembrane helix</keyword>
<dbReference type="InterPro" id="IPR036259">
    <property type="entry name" value="MFS_trans_sf"/>
</dbReference>
<evidence type="ECO:0000256" key="6">
    <source>
        <dbReference type="ARBA" id="ARBA00023063"/>
    </source>
</evidence>
<evidence type="ECO:0000256" key="4">
    <source>
        <dbReference type="ARBA" id="ARBA00022692"/>
    </source>
</evidence>
<keyword evidence="7 8" id="KW-0472">Membrane</keyword>
<dbReference type="EMBL" id="HBIM01021735">
    <property type="protein sequence ID" value="CAE0419336.1"/>
    <property type="molecule type" value="Transcribed_RNA"/>
</dbReference>
<dbReference type="AlphaFoldDB" id="A0A7S3LCV2"/>
<dbReference type="GO" id="GO:0042128">
    <property type="term" value="P:nitrate assimilation"/>
    <property type="evidence" value="ECO:0007669"/>
    <property type="project" value="UniProtKB-UniRule"/>
</dbReference>
<evidence type="ECO:0000256" key="5">
    <source>
        <dbReference type="ARBA" id="ARBA00022989"/>
    </source>
</evidence>
<reference evidence="9" key="1">
    <citation type="submission" date="2021-01" db="EMBL/GenBank/DDBJ databases">
        <authorList>
            <person name="Corre E."/>
            <person name="Pelletier E."/>
            <person name="Niang G."/>
            <person name="Scheremetjew M."/>
            <person name="Finn R."/>
            <person name="Kale V."/>
            <person name="Holt S."/>
            <person name="Cochrane G."/>
            <person name="Meng A."/>
            <person name="Brown T."/>
            <person name="Cohen L."/>
        </authorList>
    </citation>
    <scope>NUCLEOTIDE SEQUENCE</scope>
    <source>
        <strain evidence="9">CCMP127</strain>
    </source>
</reference>